<dbReference type="EC" id="2.7.1.35" evidence="1"/>
<dbReference type="InterPro" id="IPR013749">
    <property type="entry name" value="PM/HMP-P_kinase-1"/>
</dbReference>
<dbReference type="AlphaFoldDB" id="A0A328BIT1"/>
<dbReference type="InterPro" id="IPR004625">
    <property type="entry name" value="PyrdxlKinase"/>
</dbReference>
<dbReference type="PANTHER" id="PTHR10534:SF2">
    <property type="entry name" value="PYRIDOXAL KINASE"/>
    <property type="match status" value="1"/>
</dbReference>
<dbReference type="Gene3D" id="3.40.1190.20">
    <property type="match status" value="1"/>
</dbReference>
<dbReference type="PANTHER" id="PTHR10534">
    <property type="entry name" value="PYRIDOXAL KINASE"/>
    <property type="match status" value="1"/>
</dbReference>
<dbReference type="Proteomes" id="UP000249524">
    <property type="component" value="Unassembled WGS sequence"/>
</dbReference>
<evidence type="ECO:0000313" key="8">
    <source>
        <dbReference type="Proteomes" id="UP000249524"/>
    </source>
</evidence>
<keyword evidence="3" id="KW-0547">Nucleotide-binding</keyword>
<dbReference type="GO" id="GO:0009443">
    <property type="term" value="P:pyridoxal 5'-phosphate salvage"/>
    <property type="evidence" value="ECO:0007669"/>
    <property type="project" value="InterPro"/>
</dbReference>
<dbReference type="EMBL" id="QFYS01000002">
    <property type="protein sequence ID" value="RAK67392.1"/>
    <property type="molecule type" value="Genomic_DNA"/>
</dbReference>
<dbReference type="GO" id="GO:0005829">
    <property type="term" value="C:cytosol"/>
    <property type="evidence" value="ECO:0007669"/>
    <property type="project" value="TreeGrafter"/>
</dbReference>
<evidence type="ECO:0000313" key="7">
    <source>
        <dbReference type="EMBL" id="RAK67392.1"/>
    </source>
</evidence>
<keyword evidence="4 7" id="KW-0418">Kinase</keyword>
<organism evidence="7 8">
    <name type="scientific">Phenylobacterium kunshanense</name>
    <dbReference type="NCBI Taxonomy" id="1445034"/>
    <lineage>
        <taxon>Bacteria</taxon>
        <taxon>Pseudomonadati</taxon>
        <taxon>Pseudomonadota</taxon>
        <taxon>Alphaproteobacteria</taxon>
        <taxon>Caulobacterales</taxon>
        <taxon>Caulobacteraceae</taxon>
        <taxon>Phenylobacterium</taxon>
    </lineage>
</organism>
<dbReference type="InterPro" id="IPR029056">
    <property type="entry name" value="Ribokinase-like"/>
</dbReference>
<protein>
    <recommendedName>
        <fullName evidence="1">pyridoxal kinase</fullName>
        <ecNumber evidence="1">2.7.1.35</ecNumber>
    </recommendedName>
</protein>
<dbReference type="GO" id="GO:0005524">
    <property type="term" value="F:ATP binding"/>
    <property type="evidence" value="ECO:0007669"/>
    <property type="project" value="UniProtKB-KW"/>
</dbReference>
<proteinExistence type="predicted"/>
<keyword evidence="2" id="KW-0808">Transferase</keyword>
<evidence type="ECO:0000256" key="1">
    <source>
        <dbReference type="ARBA" id="ARBA00012104"/>
    </source>
</evidence>
<dbReference type="OrthoDB" id="9811476at2"/>
<evidence type="ECO:0000256" key="4">
    <source>
        <dbReference type="ARBA" id="ARBA00022777"/>
    </source>
</evidence>
<evidence type="ECO:0000256" key="2">
    <source>
        <dbReference type="ARBA" id="ARBA00022679"/>
    </source>
</evidence>
<comment type="caution">
    <text evidence="7">The sequence shown here is derived from an EMBL/GenBank/DDBJ whole genome shotgun (WGS) entry which is preliminary data.</text>
</comment>
<accession>A0A328BIT1</accession>
<dbReference type="RefSeq" id="WP_111275003.1">
    <property type="nucleotide sequence ID" value="NZ_QFYS01000002.1"/>
</dbReference>
<keyword evidence="5" id="KW-0067">ATP-binding</keyword>
<gene>
    <name evidence="7" type="ORF">DJ019_05570</name>
</gene>
<dbReference type="SUPFAM" id="SSF53613">
    <property type="entry name" value="Ribokinase-like"/>
    <property type="match status" value="1"/>
</dbReference>
<sequence>MPLALIMSSFVAASRIGGAAQQYVLAAHKIDPVLAPTAMFGRTPAKGARGEATSPDVFRRMLGDIEADAVFGLVDLILTGHFSSAEQVEIAAGVIGRVRNAGQDNALGPRPLVLVDPILGDAPRGLYVRPEVADAVARHLVPQADWITPNLWELGFLTGREIATAAEARDAARALGRPALITSVPAGEGEIALLYVDKARAVLLAHPRQPSAPNGTGDLVAASFGAGLVEGMDPLDAALRAAGAAAEAVDAATAWKATELPIVSLADRIVRPTAAIRTEPL</sequence>
<keyword evidence="8" id="KW-1185">Reference proteome</keyword>
<feature type="domain" description="Pyridoxamine kinase/Phosphomethylpyrimidine kinase" evidence="6">
    <location>
        <begin position="112"/>
        <end position="257"/>
    </location>
</feature>
<dbReference type="Pfam" id="PF08543">
    <property type="entry name" value="Phos_pyr_kin"/>
    <property type="match status" value="1"/>
</dbReference>
<evidence type="ECO:0000259" key="6">
    <source>
        <dbReference type="Pfam" id="PF08543"/>
    </source>
</evidence>
<evidence type="ECO:0000256" key="5">
    <source>
        <dbReference type="ARBA" id="ARBA00022840"/>
    </source>
</evidence>
<reference evidence="7 8" key="1">
    <citation type="submission" date="2018-05" db="EMBL/GenBank/DDBJ databases">
        <authorList>
            <person name="Lanie J.A."/>
            <person name="Ng W.-L."/>
            <person name="Kazmierczak K.M."/>
            <person name="Andrzejewski T.M."/>
            <person name="Davidsen T.M."/>
            <person name="Wayne K.J."/>
            <person name="Tettelin H."/>
            <person name="Glass J.I."/>
            <person name="Rusch D."/>
            <person name="Podicherti R."/>
            <person name="Tsui H.-C.T."/>
            <person name="Winkler M.E."/>
        </authorList>
    </citation>
    <scope>NUCLEOTIDE SEQUENCE [LARGE SCALE GENOMIC DNA]</scope>
    <source>
        <strain evidence="7 8">BUT-10</strain>
    </source>
</reference>
<evidence type="ECO:0000256" key="3">
    <source>
        <dbReference type="ARBA" id="ARBA00022741"/>
    </source>
</evidence>
<name>A0A328BIT1_9CAUL</name>
<dbReference type="GO" id="GO:0008478">
    <property type="term" value="F:pyridoxal kinase activity"/>
    <property type="evidence" value="ECO:0007669"/>
    <property type="project" value="UniProtKB-EC"/>
</dbReference>